<keyword evidence="1" id="KW-0732">Signal</keyword>
<comment type="caution">
    <text evidence="3">The sequence shown here is derived from an EMBL/GenBank/DDBJ whole genome shotgun (WGS) entry which is preliminary data.</text>
</comment>
<dbReference type="PANTHER" id="PTHR42754">
    <property type="entry name" value="ENDOGLUCANASE"/>
    <property type="match status" value="1"/>
</dbReference>
<dbReference type="AlphaFoldDB" id="A0A368JGL2"/>
<sequence length="939" mass="99036">MTRRYLIRAVFICQLVAVAAVAAVQAQPPLRWDKTFGGSSSDGTPEVVQTADGGFLLGGSSSSNASGDKSENSRGGLDYWVIRMDAQGNKLWDKTFGGSEWDDLNAIVPTTDGGFLLCGSSRSGPSDDKTEDSRGDLDYWVVRIDAGGNKLWDKTYGGDGYDDLTAAVLTTDDGFLLGGSSTSGQSGDKTEDSRGNRDYWVVRIDDEGNMLWDKTLGGGEIDYLTALATTSDDGFLVAGYSLSGDDGDKTEGNKGGGDYWVIKLDEEGNTLWDKAIGGSETDYLSAVLATPDGGFLLAGASGSNTSGDKTEDSRGDQDYWVVKLNADRAVEWDKTLGGDGYDGLFSALLTADNGFLVGGYSYSGHNGDKSEENKGDVDYWVIKLDEEGNILWDKTVGGTGADYLSAMTTTLDGGFLLAGRSDSNAGGDKSDNSRGDSDYWVVKLKACEVVPSSLTLTSNVVNQPLFQNTPSVLLTVSGCKGGTVAWTGPGGSSGTGVSIPVPTSATGTLVYSATCTGGLCPTAPGSATITVSPPLVAGSFDGYIYGADCNTFRGWAWDRNKPNTIQSVDILDGPNVVVTIPANEFRQDLKDAGKGNGIHAFRWSIPAGLKDGQVHYLSARVAGSSFILKDSPKALVCEEGASSPPNKQPVPPTVSPLVAQQNVAFTTTLPAFTDPENSTLSYGLVSLPTGLSFTPFTRQISGTPTQSGLFVLTYSATDDKGATNSVSFNLTVNPAATTPVTGSFEGYLDKVECGTIRGWVWDRNKPNTPVTVEFYNTNTLEVYGSVVANIYRVDLLNAGKGNGAHAYSFEVPAGLKDNTTRLISARVSGSTYVLKDSGKPLTCLSASRLSAESNREFQVTVLGNPLSRDAVEVEIRGAEGEPVRLALTDVTGRLVTERLIEKAGVVERQAVPVGKNASGILFLRASSGSRSVTLKVLRN</sequence>
<dbReference type="GO" id="GO:0016020">
    <property type="term" value="C:membrane"/>
    <property type="evidence" value="ECO:0007669"/>
    <property type="project" value="InterPro"/>
</dbReference>
<evidence type="ECO:0000313" key="4">
    <source>
        <dbReference type="Proteomes" id="UP000253383"/>
    </source>
</evidence>
<feature type="signal peptide" evidence="1">
    <location>
        <begin position="1"/>
        <end position="22"/>
    </location>
</feature>
<keyword evidence="4" id="KW-1185">Reference proteome</keyword>
<organism evidence="3 4">
    <name type="scientific">Larkinella punicea</name>
    <dbReference type="NCBI Taxonomy" id="2315727"/>
    <lineage>
        <taxon>Bacteria</taxon>
        <taxon>Pseudomonadati</taxon>
        <taxon>Bacteroidota</taxon>
        <taxon>Cytophagia</taxon>
        <taxon>Cytophagales</taxon>
        <taxon>Spirosomataceae</taxon>
        <taxon>Larkinella</taxon>
    </lineage>
</organism>
<dbReference type="Pfam" id="PF05345">
    <property type="entry name" value="He_PIG"/>
    <property type="match status" value="1"/>
</dbReference>
<gene>
    <name evidence="3" type="ORF">DUE52_24935</name>
</gene>
<feature type="chain" id="PRO_5016596967" description="Dystroglycan-type cadherin-like domain-containing protein" evidence="1">
    <location>
        <begin position="23"/>
        <end position="939"/>
    </location>
</feature>
<dbReference type="Proteomes" id="UP000253383">
    <property type="component" value="Unassembled WGS sequence"/>
</dbReference>
<evidence type="ECO:0000259" key="2">
    <source>
        <dbReference type="SMART" id="SM00736"/>
    </source>
</evidence>
<dbReference type="SUPFAM" id="SSF49313">
    <property type="entry name" value="Cadherin-like"/>
    <property type="match status" value="1"/>
</dbReference>
<name>A0A368JGL2_9BACT</name>
<dbReference type="GO" id="GO:0005509">
    <property type="term" value="F:calcium ion binding"/>
    <property type="evidence" value="ECO:0007669"/>
    <property type="project" value="InterPro"/>
</dbReference>
<dbReference type="InterPro" id="IPR013783">
    <property type="entry name" value="Ig-like_fold"/>
</dbReference>
<feature type="domain" description="Dystroglycan-type cadherin-like" evidence="2">
    <location>
        <begin position="649"/>
        <end position="739"/>
    </location>
</feature>
<dbReference type="Gene3D" id="2.60.40.10">
    <property type="entry name" value="Immunoglobulins"/>
    <property type="match status" value="1"/>
</dbReference>
<dbReference type="EMBL" id="QOWE01000024">
    <property type="protein sequence ID" value="RCR66800.1"/>
    <property type="molecule type" value="Genomic_DNA"/>
</dbReference>
<reference evidence="3 4" key="1">
    <citation type="submission" date="2018-07" db="EMBL/GenBank/DDBJ databases">
        <title>Genome analysis of Larkinella rosea.</title>
        <authorList>
            <person name="Zhou Z."/>
            <person name="Wang G."/>
        </authorList>
    </citation>
    <scope>NUCLEOTIDE SEQUENCE [LARGE SCALE GENOMIC DNA]</scope>
    <source>
        <strain evidence="4">zzj9</strain>
    </source>
</reference>
<dbReference type="InterPro" id="IPR015919">
    <property type="entry name" value="Cadherin-like_sf"/>
</dbReference>
<dbReference type="InterPro" id="IPR006644">
    <property type="entry name" value="Cadg"/>
</dbReference>
<evidence type="ECO:0000256" key="1">
    <source>
        <dbReference type="SAM" id="SignalP"/>
    </source>
</evidence>
<dbReference type="PANTHER" id="PTHR42754:SF1">
    <property type="entry name" value="LIPOPROTEIN"/>
    <property type="match status" value="1"/>
</dbReference>
<dbReference type="SMART" id="SM00736">
    <property type="entry name" value="CADG"/>
    <property type="match status" value="1"/>
</dbReference>
<protein>
    <recommendedName>
        <fullName evidence="2">Dystroglycan-type cadherin-like domain-containing protein</fullName>
    </recommendedName>
</protein>
<proteinExistence type="predicted"/>
<evidence type="ECO:0000313" key="3">
    <source>
        <dbReference type="EMBL" id="RCR66800.1"/>
    </source>
</evidence>
<accession>A0A368JGL2</accession>